<proteinExistence type="inferred from homology"/>
<evidence type="ECO:0000313" key="7">
    <source>
        <dbReference type="EMBL" id="KAG0649809.1"/>
    </source>
</evidence>
<dbReference type="GO" id="GO:0036503">
    <property type="term" value="P:ERAD pathway"/>
    <property type="evidence" value="ECO:0007669"/>
    <property type="project" value="TreeGrafter"/>
</dbReference>
<evidence type="ECO:0000259" key="5">
    <source>
        <dbReference type="Pfam" id="PF24503"/>
    </source>
</evidence>
<dbReference type="Pfam" id="PF03152">
    <property type="entry name" value="UFD1_N1"/>
    <property type="match status" value="1"/>
</dbReference>
<gene>
    <name evidence="7" type="ORF">D0Z07_3493</name>
</gene>
<feature type="domain" description="Ubiquitin-protein ligase E3A N-terminal zinc-binding" evidence="4">
    <location>
        <begin position="661"/>
        <end position="688"/>
    </location>
</feature>
<dbReference type="EMBL" id="VNKQ01000007">
    <property type="protein sequence ID" value="KAG0649809.1"/>
    <property type="molecule type" value="Genomic_DNA"/>
</dbReference>
<dbReference type="InterPro" id="IPR042299">
    <property type="entry name" value="Ufd1-like_Nn"/>
</dbReference>
<evidence type="ECO:0000313" key="8">
    <source>
        <dbReference type="Proteomes" id="UP000785200"/>
    </source>
</evidence>
<accession>A0A9P6VL97</accession>
<dbReference type="GO" id="GO:0006511">
    <property type="term" value="P:ubiquitin-dependent protein catabolic process"/>
    <property type="evidence" value="ECO:0007669"/>
    <property type="project" value="InterPro"/>
</dbReference>
<name>A0A9P6VL97_9HELO</name>
<comment type="similarity">
    <text evidence="1">Belongs to the UFD1 family.</text>
</comment>
<comment type="caution">
    <text evidence="7">The sequence shown here is derived from an EMBL/GenBank/DDBJ whole genome shotgun (WGS) entry which is preliminary data.</text>
</comment>
<dbReference type="Gene3D" id="6.10.130.10">
    <property type="entry name" value="Ubiquitin-protein ligase E3A, N-terminal zinc-binding domain (AZUL)"/>
    <property type="match status" value="1"/>
</dbReference>
<dbReference type="InterPro" id="IPR004854">
    <property type="entry name" value="Ufd1-like"/>
</dbReference>
<dbReference type="Gene3D" id="2.40.40.50">
    <property type="entry name" value="Ubiquitin fusion degradation protein UFD1, N-terminal domain"/>
    <property type="match status" value="1"/>
</dbReference>
<dbReference type="GO" id="GO:0031593">
    <property type="term" value="F:polyubiquitin modification-dependent protein binding"/>
    <property type="evidence" value="ECO:0007669"/>
    <property type="project" value="TreeGrafter"/>
</dbReference>
<dbReference type="InterPro" id="IPR056012">
    <property type="entry name" value="DUF7590"/>
</dbReference>
<keyword evidence="2" id="KW-0833">Ubl conjugation pathway</keyword>
<organism evidence="7 8">
    <name type="scientific">Hyphodiscus hymeniophilus</name>
    <dbReference type="NCBI Taxonomy" id="353542"/>
    <lineage>
        <taxon>Eukaryota</taxon>
        <taxon>Fungi</taxon>
        <taxon>Dikarya</taxon>
        <taxon>Ascomycota</taxon>
        <taxon>Pezizomycotina</taxon>
        <taxon>Leotiomycetes</taxon>
        <taxon>Helotiales</taxon>
        <taxon>Hyphodiscaceae</taxon>
        <taxon>Hyphodiscus</taxon>
    </lineage>
</organism>
<dbReference type="PANTHER" id="PTHR12555:SF15">
    <property type="entry name" value="FUSION DEGRADATION PROTEIN (UFD1), PUTATIVE (AFU_ORTHOLOGUE AFUA_4G04640)-RELATED"/>
    <property type="match status" value="1"/>
</dbReference>
<feature type="domain" description="DUF7590" evidence="5">
    <location>
        <begin position="277"/>
        <end position="400"/>
    </location>
</feature>
<evidence type="ECO:0000259" key="4">
    <source>
        <dbReference type="Pfam" id="PF16558"/>
    </source>
</evidence>
<dbReference type="Pfam" id="PF16558">
    <property type="entry name" value="AZUL"/>
    <property type="match status" value="1"/>
</dbReference>
<evidence type="ECO:0000256" key="2">
    <source>
        <dbReference type="ARBA" id="ARBA00022786"/>
    </source>
</evidence>
<dbReference type="PANTHER" id="PTHR12555">
    <property type="entry name" value="UBIQUITIN FUSION DEGRADATON PROTEIN 1"/>
    <property type="match status" value="1"/>
</dbReference>
<evidence type="ECO:0000256" key="1">
    <source>
        <dbReference type="ARBA" id="ARBA00006043"/>
    </source>
</evidence>
<feature type="domain" description="Ubiquitin fusion degradation protein UFD1 N-terminal subdomain 1" evidence="3">
    <location>
        <begin position="81"/>
        <end position="127"/>
    </location>
</feature>
<dbReference type="InterPro" id="IPR042556">
    <property type="entry name" value="AZUL_sf"/>
</dbReference>
<dbReference type="Gene3D" id="3.10.330.10">
    <property type="match status" value="1"/>
</dbReference>
<dbReference type="InterPro" id="IPR055417">
    <property type="entry name" value="UFD1_N1"/>
</dbReference>
<evidence type="ECO:0000259" key="3">
    <source>
        <dbReference type="Pfam" id="PF03152"/>
    </source>
</evidence>
<dbReference type="AlphaFoldDB" id="A0A9P6VL97"/>
<dbReference type="Proteomes" id="UP000785200">
    <property type="component" value="Unassembled WGS sequence"/>
</dbReference>
<dbReference type="Pfam" id="PF23580">
    <property type="entry name" value="Znf_XAF1_N"/>
    <property type="match status" value="1"/>
</dbReference>
<evidence type="ECO:0000259" key="6">
    <source>
        <dbReference type="Pfam" id="PF24842"/>
    </source>
</evidence>
<protein>
    <submittedName>
        <fullName evidence="7">XIAP-associated factor 1</fullName>
    </submittedName>
</protein>
<dbReference type="Pfam" id="PF24503">
    <property type="entry name" value="DUF7590"/>
    <property type="match status" value="1"/>
</dbReference>
<dbReference type="OrthoDB" id="193703at2759"/>
<feature type="domain" description="Ubiquitin fusion degradation protein UFD1 N-terminal subdomain 2" evidence="6">
    <location>
        <begin position="175"/>
        <end position="251"/>
    </location>
</feature>
<reference evidence="7" key="1">
    <citation type="submission" date="2019-07" db="EMBL/GenBank/DDBJ databases">
        <title>Hyphodiscus hymeniophilus genome sequencing and assembly.</title>
        <authorList>
            <person name="Kramer G."/>
            <person name="Nodwell J."/>
        </authorList>
    </citation>
    <scope>NUCLEOTIDE SEQUENCE</scope>
    <source>
        <strain evidence="7">ATCC 34498</strain>
    </source>
</reference>
<dbReference type="Pfam" id="PF24842">
    <property type="entry name" value="UFD1_N2"/>
    <property type="match status" value="1"/>
</dbReference>
<dbReference type="InterPro" id="IPR032353">
    <property type="entry name" value="AZUL"/>
</dbReference>
<sequence length="774" mass="86015">MATTHDIRLAWSSVFTVAPRSKTLPGDKILLPQSALEQLLAASTVNAPANRPNRPVFDPYNPYSLAAARAEQSLWRDADRQLPHPLTFRLVNTKNGNVVHAGIREFSAEEGEIELSPFLLEALGVREPRSKPASINGNTGSPNAPIDLTEDAPIDLTEIEGELPRITVHAMQLPKGTYVRLRPLEAGYNPEDWKSLLERHLRENFTTLTNGEILTVRGSRSDEFRFLIDKFAPEGDGICVVDTDLEVDIEALNEEQARETLKQIMTKAQKGTGTAEGSSVGGDLDIWKGAAGQVVEGDYVDYQLPSWPRTEAIEIQLITENDQDIDLFISPQSTHQRARPRADEHLWGDFGTKSTKKIKIQPTNIEMEGAEALFISVHAHKAMDTSEVILPRKFSLTVTSIAKDPTAGKPSNPLVIDDDTAMHGPDEEQCKNCHQWVPKRTMMLHENFCLRNNILCPQCENVFQKKSQDWQNHWHCPHDSEFGNSIDTQNKHNEVSHTESPCPNCPYVGSNLRDLATHRTSLCPGKIILCQFCHLEVPQEGDPFDPSPETLISGLTAHELADGARTTECHLCSKIIRLRDMATHLKHHDLQKVSRVKPPICRNTNCGRTLEGVGKNGEIGAGSRMGQGPGNELGLCSICFGPLYVNLYDPEGKAMKRRVERRYLSQLTTGCGKKWCGNEYCKTARARAGQEEAASTMKDALPVVKPLVDSMWERSKPMYFCVDEGSQKRRKLAELIAAEKTFDLEWCVAACEAESGNLGSARNWLSNWAPKVGA</sequence>
<keyword evidence="8" id="KW-1185">Reference proteome</keyword>
<dbReference type="InterPro" id="IPR055418">
    <property type="entry name" value="UFD1_N2"/>
</dbReference>
<dbReference type="GO" id="GO:0034098">
    <property type="term" value="C:VCP-NPL4-UFD1 AAA ATPase complex"/>
    <property type="evidence" value="ECO:0007669"/>
    <property type="project" value="TreeGrafter"/>
</dbReference>